<accession>A0ABM8WZ93</accession>
<evidence type="ECO:0000256" key="5">
    <source>
        <dbReference type="ARBA" id="ARBA00022839"/>
    </source>
</evidence>
<dbReference type="GO" id="GO:0004527">
    <property type="term" value="F:exonuclease activity"/>
    <property type="evidence" value="ECO:0007669"/>
    <property type="project" value="UniProtKB-KW"/>
</dbReference>
<dbReference type="Proteomes" id="UP000721236">
    <property type="component" value="Unassembled WGS sequence"/>
</dbReference>
<keyword evidence="3" id="KW-0540">Nuclease</keyword>
<dbReference type="RefSeq" id="WP_222201383.1">
    <property type="nucleotide sequence ID" value="NZ_CAJZAH010000002.1"/>
</dbReference>
<proteinExistence type="inferred from homology"/>
<keyword evidence="4 9" id="KW-0378">Hydrolase</keyword>
<dbReference type="EMBL" id="CAJZAH010000002">
    <property type="protein sequence ID" value="CAG9172899.1"/>
    <property type="molecule type" value="Genomic_DNA"/>
</dbReference>
<dbReference type="InterPro" id="IPR003156">
    <property type="entry name" value="DHHA1_dom"/>
</dbReference>
<gene>
    <name evidence="9" type="primary">recJ</name>
    <name evidence="9" type="ORF">LMG21510_02106</name>
</gene>
<organism evidence="9 10">
    <name type="scientific">Cupriavidus respiraculi</name>
    <dbReference type="NCBI Taxonomy" id="195930"/>
    <lineage>
        <taxon>Bacteria</taxon>
        <taxon>Pseudomonadati</taxon>
        <taxon>Pseudomonadota</taxon>
        <taxon>Betaproteobacteria</taxon>
        <taxon>Burkholderiales</taxon>
        <taxon>Burkholderiaceae</taxon>
        <taxon>Cupriavidus</taxon>
    </lineage>
</organism>
<evidence type="ECO:0000259" key="7">
    <source>
        <dbReference type="Pfam" id="PF02272"/>
    </source>
</evidence>
<name>A0ABM8WZ93_9BURK</name>
<dbReference type="NCBIfam" id="TIGR00644">
    <property type="entry name" value="recJ"/>
    <property type="match status" value="1"/>
</dbReference>
<dbReference type="SUPFAM" id="SSF64182">
    <property type="entry name" value="DHH phosphoesterases"/>
    <property type="match status" value="1"/>
</dbReference>
<dbReference type="InterPro" id="IPR001667">
    <property type="entry name" value="DDH_dom"/>
</dbReference>
<keyword evidence="10" id="KW-1185">Reference proteome</keyword>
<evidence type="ECO:0000313" key="10">
    <source>
        <dbReference type="Proteomes" id="UP000721236"/>
    </source>
</evidence>
<dbReference type="PANTHER" id="PTHR30255">
    <property type="entry name" value="SINGLE-STRANDED-DNA-SPECIFIC EXONUCLEASE RECJ"/>
    <property type="match status" value="1"/>
</dbReference>
<dbReference type="InterPro" id="IPR004610">
    <property type="entry name" value="RecJ"/>
</dbReference>
<dbReference type="Gene3D" id="3.10.310.30">
    <property type="match status" value="1"/>
</dbReference>
<feature type="domain" description="DHHA1" evidence="7">
    <location>
        <begin position="354"/>
        <end position="449"/>
    </location>
</feature>
<dbReference type="Pfam" id="PF02272">
    <property type="entry name" value="DHHA1"/>
    <property type="match status" value="1"/>
</dbReference>
<evidence type="ECO:0000259" key="6">
    <source>
        <dbReference type="Pfam" id="PF01368"/>
    </source>
</evidence>
<evidence type="ECO:0000313" key="9">
    <source>
        <dbReference type="EMBL" id="CAG9172899.1"/>
    </source>
</evidence>
<feature type="domain" description="RecJ OB" evidence="8">
    <location>
        <begin position="467"/>
        <end position="563"/>
    </location>
</feature>
<dbReference type="Gene3D" id="3.90.1640.30">
    <property type="match status" value="1"/>
</dbReference>
<evidence type="ECO:0000256" key="3">
    <source>
        <dbReference type="ARBA" id="ARBA00022722"/>
    </source>
</evidence>
<reference evidence="9 10" key="1">
    <citation type="submission" date="2021-08" db="EMBL/GenBank/DDBJ databases">
        <authorList>
            <person name="Peeters C."/>
        </authorList>
    </citation>
    <scope>NUCLEOTIDE SEQUENCE [LARGE SCALE GENOMIC DNA]</scope>
    <source>
        <strain evidence="9 10">LMG 21510</strain>
    </source>
</reference>
<dbReference type="InterPro" id="IPR041122">
    <property type="entry name" value="RecJ_OB"/>
</dbReference>
<evidence type="ECO:0000259" key="8">
    <source>
        <dbReference type="Pfam" id="PF17768"/>
    </source>
</evidence>
<evidence type="ECO:0000256" key="2">
    <source>
        <dbReference type="ARBA" id="ARBA00019841"/>
    </source>
</evidence>
<keyword evidence="5 9" id="KW-0269">Exonuclease</keyword>
<feature type="domain" description="DDH" evidence="6">
    <location>
        <begin position="74"/>
        <end position="230"/>
    </location>
</feature>
<sequence>MTRIAIRPHLPECASALAAHGLHPTLARILSARGVTHAGELATDLPGLAPPAAMKGIDHAARYLADAIAAGRRLLIVADYDCDGATACAVGVRGLRMLGAKVDYIVPNRFEYGYGLTPEIVALAARHEPDVIVTVDNGIASVDGVAAANARGIDVVVTDHHLPGDRLPDAAVIVNPNQPGCGFPSKNLAGVGVMFYTLLALRAEMRGRGVFSAETQPRLDALLDLVALGTVADVVKLDSNNRILVAQGLRRMRAGRMHPGVAALFRAAGREASRATTFDLGFGLGPRLNAAGRLADMSLGIECLLTDDANRAWEIAQELDGMNRERRDIEAGMQQEALRLLEQPLDGMDAASRFTVSVFNDTWHQGVIGIVASRLKEKFHRPTITFAPGDEQTIKGSGRSIPGFHLRDALDLVSKRHPGLLVKFGGHAMAAGLTLRAGDFERFMDAFETVGREWLTDEQLARVIETDGDIEDHCFDPAFVTMLEGHVWGQGFPPPTFCGEFNVLRQSVLKGKHLKLQLGRGNRQFDAIWFNHADTLGASAMVAYRLDNNTFNGVTRVQMVIEHAQ</sequence>
<dbReference type="Pfam" id="PF01368">
    <property type="entry name" value="DHH"/>
    <property type="match status" value="1"/>
</dbReference>
<dbReference type="Pfam" id="PF17768">
    <property type="entry name" value="RecJ_OB"/>
    <property type="match status" value="1"/>
</dbReference>
<protein>
    <recommendedName>
        <fullName evidence="2">Single-stranded-DNA-specific exonuclease RecJ</fullName>
    </recommendedName>
</protein>
<dbReference type="InterPro" id="IPR051673">
    <property type="entry name" value="SSDNA_exonuclease_RecJ"/>
</dbReference>
<evidence type="ECO:0000256" key="1">
    <source>
        <dbReference type="ARBA" id="ARBA00005915"/>
    </source>
</evidence>
<comment type="caution">
    <text evidence="9">The sequence shown here is derived from an EMBL/GenBank/DDBJ whole genome shotgun (WGS) entry which is preliminary data.</text>
</comment>
<dbReference type="PANTHER" id="PTHR30255:SF2">
    <property type="entry name" value="SINGLE-STRANDED-DNA-SPECIFIC EXONUCLEASE RECJ"/>
    <property type="match status" value="1"/>
</dbReference>
<dbReference type="InterPro" id="IPR038763">
    <property type="entry name" value="DHH_sf"/>
</dbReference>
<comment type="similarity">
    <text evidence="1">Belongs to the RecJ family.</text>
</comment>
<evidence type="ECO:0000256" key="4">
    <source>
        <dbReference type="ARBA" id="ARBA00022801"/>
    </source>
</evidence>